<dbReference type="InterPro" id="IPR008948">
    <property type="entry name" value="L-Aspartase-like"/>
</dbReference>
<dbReference type="GO" id="GO:0016829">
    <property type="term" value="F:lyase activity"/>
    <property type="evidence" value="ECO:0007669"/>
    <property type="project" value="UniProtKB-KW"/>
</dbReference>
<dbReference type="Pfam" id="PF10397">
    <property type="entry name" value="ADSL_C"/>
    <property type="match status" value="1"/>
</dbReference>
<evidence type="ECO:0000313" key="2">
    <source>
        <dbReference type="EMBL" id="KEZ75713.1"/>
    </source>
</evidence>
<sequence>MSQPPDVAAIRDLFSDTARHQSWLEVEAALAATQAELGMIPVSAAERITACAHLEALDMTAYAERAATNHAPVLALVETLAEACGPEAGAYVHWGGTTQNIIQTARIRQMHTAHRAVLQRLGRVFAGLGEMADTGADMLIAGRSNRRQGLPVTFGFKVAAWIEEMLRHEQRLREAEPRVFVAQFGGAIGAMHAFGEHGPALNEAIATRLGLGWMRVPSRAALDHIAEYIQLLALLATTASKIANEFYVLMTDEIAEVLENLDGAVGSSTMPQKVNSKIGVRVIALATQLRGQAATLLDAMQPSHEGDAATNITMYAVIDRAVPLAYELITLFEQLVASIELDPARMRHNVEASGGLIAAENAMMTLAATIGRQAAHDLVHRCAARARDADTDFATALCNDPELPAEVDIDALRAALDPAQYTGQSTPMARWAVGAATEASRRLG</sequence>
<dbReference type="PRINTS" id="PR00149">
    <property type="entry name" value="FUMRATELYASE"/>
</dbReference>
<dbReference type="InterPro" id="IPR019468">
    <property type="entry name" value="AdenyloSucc_lyase_C"/>
</dbReference>
<dbReference type="CDD" id="cd01597">
    <property type="entry name" value="pCLME"/>
    <property type="match status" value="1"/>
</dbReference>
<dbReference type="InterPro" id="IPR020557">
    <property type="entry name" value="Fumarate_lyase_CS"/>
</dbReference>
<dbReference type="OrthoDB" id="9768878at2"/>
<dbReference type="PANTHER" id="PTHR43172">
    <property type="entry name" value="ADENYLOSUCCINATE LYASE"/>
    <property type="match status" value="1"/>
</dbReference>
<dbReference type="AlphaFoldDB" id="A0A084IG79"/>
<comment type="caution">
    <text evidence="2">The sequence shown here is derived from an EMBL/GenBank/DDBJ whole genome shotgun (WGS) entry which is preliminary data.</text>
</comment>
<proteinExistence type="predicted"/>
<keyword evidence="3" id="KW-1185">Reference proteome</keyword>
<dbReference type="Pfam" id="PF00206">
    <property type="entry name" value="Lyase_1"/>
    <property type="match status" value="1"/>
</dbReference>
<organism evidence="2 3">
    <name type="scientific">Salinisphaera hydrothermalis (strain C41B8)</name>
    <dbReference type="NCBI Taxonomy" id="1304275"/>
    <lineage>
        <taxon>Bacteria</taxon>
        <taxon>Pseudomonadati</taxon>
        <taxon>Pseudomonadota</taxon>
        <taxon>Gammaproteobacteria</taxon>
        <taxon>Salinisphaerales</taxon>
        <taxon>Salinisphaeraceae</taxon>
        <taxon>Salinisphaera</taxon>
    </lineage>
</organism>
<name>A0A084IG79_SALHC</name>
<dbReference type="InterPro" id="IPR000362">
    <property type="entry name" value="Fumarate_lyase_fam"/>
</dbReference>
<dbReference type="Gene3D" id="1.10.40.30">
    <property type="entry name" value="Fumarase/aspartase (C-terminal domain)"/>
    <property type="match status" value="1"/>
</dbReference>
<dbReference type="STRING" id="1304275.C41B8_18602"/>
<dbReference type="PATRIC" id="fig|1304275.5.peg.3797"/>
<dbReference type="RefSeq" id="WP_037341711.1">
    <property type="nucleotide sequence ID" value="NZ_APNK01000060.1"/>
</dbReference>
<dbReference type="InterPro" id="IPR022761">
    <property type="entry name" value="Fumarate_lyase_N"/>
</dbReference>
<dbReference type="EMBL" id="APNK01000060">
    <property type="protein sequence ID" value="KEZ75713.1"/>
    <property type="molecule type" value="Genomic_DNA"/>
</dbReference>
<protein>
    <submittedName>
        <fullName evidence="2">Fumarate lyase</fullName>
    </submittedName>
</protein>
<feature type="domain" description="Adenylosuccinate lyase C-terminal" evidence="1">
    <location>
        <begin position="354"/>
        <end position="433"/>
    </location>
</feature>
<evidence type="ECO:0000313" key="3">
    <source>
        <dbReference type="Proteomes" id="UP000028302"/>
    </source>
</evidence>
<dbReference type="PROSITE" id="PS00163">
    <property type="entry name" value="FUMARATE_LYASES"/>
    <property type="match status" value="1"/>
</dbReference>
<dbReference type="eggNOG" id="COG0015">
    <property type="taxonomic scope" value="Bacteria"/>
</dbReference>
<dbReference type="Proteomes" id="UP000028302">
    <property type="component" value="Unassembled WGS sequence"/>
</dbReference>
<dbReference type="Gene3D" id="1.20.200.10">
    <property type="entry name" value="Fumarase/aspartase (Central domain)"/>
    <property type="match status" value="1"/>
</dbReference>
<gene>
    <name evidence="2" type="ORF">C41B8_18602</name>
</gene>
<dbReference type="SMART" id="SM00998">
    <property type="entry name" value="ADSL_C"/>
    <property type="match status" value="1"/>
</dbReference>
<accession>A0A084IG79</accession>
<dbReference type="SUPFAM" id="SSF48557">
    <property type="entry name" value="L-aspartase-like"/>
    <property type="match status" value="1"/>
</dbReference>
<reference evidence="2 3" key="1">
    <citation type="submission" date="2013-03" db="EMBL/GenBank/DDBJ databases">
        <title>Salinisphaera hydrothermalis C41B8 Genome Sequencing.</title>
        <authorList>
            <person name="Li C."/>
            <person name="Lai Q."/>
            <person name="Shao Z."/>
        </authorList>
    </citation>
    <scope>NUCLEOTIDE SEQUENCE [LARGE SCALE GENOMIC DNA]</scope>
    <source>
        <strain evidence="2 3">C41B8</strain>
    </source>
</reference>
<keyword evidence="2" id="KW-0456">Lyase</keyword>
<evidence type="ECO:0000259" key="1">
    <source>
        <dbReference type="SMART" id="SM00998"/>
    </source>
</evidence>